<accession>A0ACC0KTL3</accession>
<dbReference type="EMBL" id="CM046123">
    <property type="protein sequence ID" value="KAI8439665.1"/>
    <property type="molecule type" value="Genomic_DNA"/>
</dbReference>
<sequence length="255" mass="30042">METKVSVTSLINEVRKRQCLWNKKDDYYKNRVYVDKVWDEVAEALDRTKDQIKVKWRNLRDQFHRELKKNPVSESGSPEVDKYGGKWAYYDMLTFLKDHITVRPAEDVRADAEDDDSFDNVGDTRVVIKRDIDFDEEMPNEVDFLDPLDHNDDTSDSMMTPLAQQGSSKKIRLNKNLKRVKMMNVQRQMEIPRRMHRTSVGRELDEDLHFALSIVPYLKRLDPLRKLIVRNEIQNLLIGELLSDSQTTSKPFHSN</sequence>
<reference evidence="1 2" key="1">
    <citation type="journal article" date="2022" name="Genome Biol. Evol.">
        <title>The Spruce Budworm Genome: Reconstructing the Evolutionary History of Antifreeze Proteins.</title>
        <authorList>
            <person name="Beliveau C."/>
            <person name="Gagne P."/>
            <person name="Picq S."/>
            <person name="Vernygora O."/>
            <person name="Keeling C.I."/>
            <person name="Pinkney K."/>
            <person name="Doucet D."/>
            <person name="Wen F."/>
            <person name="Johnston J.S."/>
            <person name="Maaroufi H."/>
            <person name="Boyle B."/>
            <person name="Laroche J."/>
            <person name="Dewar K."/>
            <person name="Juretic N."/>
            <person name="Blackburn G."/>
            <person name="Nisole A."/>
            <person name="Brunet B."/>
            <person name="Brandao M."/>
            <person name="Lumley L."/>
            <person name="Duan J."/>
            <person name="Quan G."/>
            <person name="Lucarotti C.J."/>
            <person name="Roe A.D."/>
            <person name="Sperling F.A.H."/>
            <person name="Levesque R.C."/>
            <person name="Cusson M."/>
        </authorList>
    </citation>
    <scope>NUCLEOTIDE SEQUENCE [LARGE SCALE GENOMIC DNA]</scope>
    <source>
        <strain evidence="1">Glfc:IPQL:Cfum</strain>
    </source>
</reference>
<evidence type="ECO:0000313" key="2">
    <source>
        <dbReference type="Proteomes" id="UP001064048"/>
    </source>
</evidence>
<dbReference type="Proteomes" id="UP001064048">
    <property type="component" value="Chromosome 23"/>
</dbReference>
<gene>
    <name evidence="1" type="ORF">MSG28_013370</name>
</gene>
<name>A0ACC0KTL3_CHOFU</name>
<keyword evidence="2" id="KW-1185">Reference proteome</keyword>
<comment type="caution">
    <text evidence="1">The sequence shown here is derived from an EMBL/GenBank/DDBJ whole genome shotgun (WGS) entry which is preliminary data.</text>
</comment>
<organism evidence="1 2">
    <name type="scientific">Choristoneura fumiferana</name>
    <name type="common">Spruce budworm moth</name>
    <name type="synonym">Archips fumiferana</name>
    <dbReference type="NCBI Taxonomy" id="7141"/>
    <lineage>
        <taxon>Eukaryota</taxon>
        <taxon>Metazoa</taxon>
        <taxon>Ecdysozoa</taxon>
        <taxon>Arthropoda</taxon>
        <taxon>Hexapoda</taxon>
        <taxon>Insecta</taxon>
        <taxon>Pterygota</taxon>
        <taxon>Neoptera</taxon>
        <taxon>Endopterygota</taxon>
        <taxon>Lepidoptera</taxon>
        <taxon>Glossata</taxon>
        <taxon>Ditrysia</taxon>
        <taxon>Tortricoidea</taxon>
        <taxon>Tortricidae</taxon>
        <taxon>Tortricinae</taxon>
        <taxon>Choristoneura</taxon>
    </lineage>
</organism>
<evidence type="ECO:0000313" key="1">
    <source>
        <dbReference type="EMBL" id="KAI8439665.1"/>
    </source>
</evidence>
<protein>
    <submittedName>
        <fullName evidence="1">Uncharacterized protein</fullName>
    </submittedName>
</protein>
<proteinExistence type="predicted"/>